<dbReference type="Gene3D" id="2.120.10.30">
    <property type="entry name" value="TolB, C-terminal domain"/>
    <property type="match status" value="2"/>
</dbReference>
<name>A0ABD2QBQ4_9PLAT</name>
<dbReference type="Pfam" id="PF01436">
    <property type="entry name" value="NHL"/>
    <property type="match status" value="1"/>
</dbReference>
<reference evidence="5 6" key="1">
    <citation type="submission" date="2024-11" db="EMBL/GenBank/DDBJ databases">
        <title>Adaptive evolution of stress response genes in parasites aligns with host niche diversity.</title>
        <authorList>
            <person name="Hahn C."/>
            <person name="Resl P."/>
        </authorList>
    </citation>
    <scope>NUCLEOTIDE SEQUENCE [LARGE SCALE GENOMIC DNA]</scope>
    <source>
        <strain evidence="5">EGGRZ-B1_66</strain>
        <tissue evidence="5">Body</tissue>
    </source>
</reference>
<proteinExistence type="predicted"/>
<dbReference type="InterPro" id="IPR011042">
    <property type="entry name" value="6-blade_b-propeller_TolB-like"/>
</dbReference>
<dbReference type="Gene3D" id="2.60.40.10">
    <property type="entry name" value="Immunoglobulins"/>
    <property type="match status" value="1"/>
</dbReference>
<feature type="region of interest" description="Disordered" evidence="4">
    <location>
        <begin position="1"/>
        <end position="52"/>
    </location>
</feature>
<dbReference type="InterPro" id="IPR001258">
    <property type="entry name" value="NHL_repeat"/>
</dbReference>
<dbReference type="SUPFAM" id="SSF101898">
    <property type="entry name" value="NHL repeat"/>
    <property type="match status" value="1"/>
</dbReference>
<dbReference type="PROSITE" id="PS50194">
    <property type="entry name" value="FILAMIN_REPEAT"/>
    <property type="match status" value="1"/>
</dbReference>
<evidence type="ECO:0000313" key="5">
    <source>
        <dbReference type="EMBL" id="KAL3316813.1"/>
    </source>
</evidence>
<feature type="repeat" description="NHL" evidence="3">
    <location>
        <begin position="653"/>
        <end position="696"/>
    </location>
</feature>
<gene>
    <name evidence="5" type="primary">DOCK10_5</name>
    <name evidence="5" type="ORF">Ciccas_004542</name>
</gene>
<evidence type="ECO:0000313" key="6">
    <source>
        <dbReference type="Proteomes" id="UP001626550"/>
    </source>
</evidence>
<dbReference type="InterPro" id="IPR013783">
    <property type="entry name" value="Ig-like_fold"/>
</dbReference>
<dbReference type="InterPro" id="IPR014756">
    <property type="entry name" value="Ig_E-set"/>
</dbReference>
<feature type="repeat" description="NHL" evidence="3">
    <location>
        <begin position="517"/>
        <end position="560"/>
    </location>
</feature>
<dbReference type="SUPFAM" id="SSF81296">
    <property type="entry name" value="E set domains"/>
    <property type="match status" value="1"/>
</dbReference>
<dbReference type="PANTHER" id="PTHR24104">
    <property type="entry name" value="E3 UBIQUITIN-PROTEIN LIGASE NHLRC1-RELATED"/>
    <property type="match status" value="1"/>
</dbReference>
<feature type="compositionally biased region" description="Polar residues" evidence="4">
    <location>
        <begin position="1"/>
        <end position="11"/>
    </location>
</feature>
<keyword evidence="1" id="KW-0677">Repeat</keyword>
<dbReference type="AlphaFoldDB" id="A0ABD2QBQ4"/>
<dbReference type="Pfam" id="PF17170">
    <property type="entry name" value="DUF5128"/>
    <property type="match status" value="1"/>
</dbReference>
<dbReference type="InterPro" id="IPR017868">
    <property type="entry name" value="Filamin/ABP280_repeat-like"/>
</dbReference>
<protein>
    <submittedName>
        <fullName evidence="5">Dedicator of cytokinesis protein 10</fullName>
    </submittedName>
</protein>
<comment type="caution">
    <text evidence="5">The sequence shown here is derived from an EMBL/GenBank/DDBJ whole genome shotgun (WGS) entry which is preliminary data.</text>
</comment>
<feature type="repeat" description="Filamin" evidence="2">
    <location>
        <begin position="285"/>
        <end position="357"/>
    </location>
</feature>
<organism evidence="5 6">
    <name type="scientific">Cichlidogyrus casuarinus</name>
    <dbReference type="NCBI Taxonomy" id="1844966"/>
    <lineage>
        <taxon>Eukaryota</taxon>
        <taxon>Metazoa</taxon>
        <taxon>Spiralia</taxon>
        <taxon>Lophotrochozoa</taxon>
        <taxon>Platyhelminthes</taxon>
        <taxon>Monogenea</taxon>
        <taxon>Monopisthocotylea</taxon>
        <taxon>Dactylogyridea</taxon>
        <taxon>Ancyrocephalidae</taxon>
        <taxon>Cichlidogyrus</taxon>
    </lineage>
</organism>
<evidence type="ECO:0000256" key="3">
    <source>
        <dbReference type="PROSITE-ProRule" id="PRU00504"/>
    </source>
</evidence>
<sequence length="752" mass="83912">MPLSTANAKKNSITSSVLSESSEEIEEMIAPQSETTSEVAKSVSESKSSPKEPEFVFDSQKAILVLNSINERSAALRKVKDNIYQDRKEIVAQIGQTMRTIKLALDKRQNQLEQCLDSDLDKHTTSIEKIISDFEFRSQRLNMMLESYECNTGNEHQTNTTNHSAQEALTDSEALENLLNQQKRGLSLPRREEVDYLLNGPICMHPSENDTLSFFPSELDRLLGNIRSLGSIGISSAEPGNCLLEAGKEEIGSMAVRKCELNELVETEVICKDVASLEIINAHAADYSVALTPKEMNMADVKIVSYCPKEFETHQQFMNIAPSKIKLVYNIGTPGLYELNVKVLGEHIRGSPYMIWCKKPKSPQADQWLKAFEEASTQMKLKQSILQRGRKRYDSAPKLNFWQKVDELAKEVKNAKVGNLLGSIEVYPGQTEGDPCHVQGVWVTRDSHVIIVEESLKKVQLNYEIEYSDRCLAPEFDGHVKNKERAESEVQQCIGGRMVASSWMIYDAIFEQNGTFQLSFGEPGTGPGQLMKPIDVAETINGNYLISDFELHCVNVFSPKGKYISRFGERYLNGPKGIAVDSKGRILVVDQRVCCLCIFKPTGKYISKFGTRGQEDNSFILPTFIAVNAQDDIFIADTGANAVKIFDQNGAFLKSVGKNGALPGQIHHPMGIAVDSCDNIYLVDQGNSRIQVLTREDQFLCFVEFGVEKLEHPIGIALTRDQTKVIVTDSESRFLFICENPAIKAGADVQLQ</sequence>
<evidence type="ECO:0000256" key="1">
    <source>
        <dbReference type="ARBA" id="ARBA00022737"/>
    </source>
</evidence>
<feature type="repeat" description="NHL" evidence="3">
    <location>
        <begin position="606"/>
        <end position="649"/>
    </location>
</feature>
<feature type="compositionally biased region" description="Low complexity" evidence="4">
    <location>
        <begin position="33"/>
        <end position="47"/>
    </location>
</feature>
<dbReference type="InterPro" id="IPR050952">
    <property type="entry name" value="TRIM-NHL_E3_ligases"/>
</dbReference>
<dbReference type="EMBL" id="JBJKFK010000478">
    <property type="protein sequence ID" value="KAL3316813.1"/>
    <property type="molecule type" value="Genomic_DNA"/>
</dbReference>
<keyword evidence="6" id="KW-1185">Reference proteome</keyword>
<dbReference type="Proteomes" id="UP001626550">
    <property type="component" value="Unassembled WGS sequence"/>
</dbReference>
<dbReference type="PANTHER" id="PTHR24104:SF57">
    <property type="entry name" value="BEE-MILK PROTEIN"/>
    <property type="match status" value="1"/>
</dbReference>
<feature type="repeat" description="NHL" evidence="3">
    <location>
        <begin position="561"/>
        <end position="602"/>
    </location>
</feature>
<evidence type="ECO:0000256" key="4">
    <source>
        <dbReference type="SAM" id="MobiDB-lite"/>
    </source>
</evidence>
<evidence type="ECO:0000256" key="2">
    <source>
        <dbReference type="PROSITE-ProRule" id="PRU00087"/>
    </source>
</evidence>
<dbReference type="PROSITE" id="PS51125">
    <property type="entry name" value="NHL"/>
    <property type="match status" value="4"/>
</dbReference>
<accession>A0ABD2QBQ4</accession>